<sequence>MQHITIQHIQNKNSTAMAALDSRSVLVYHHVHYPEKISGSHMLHCQLRQQLLLGKLSRT</sequence>
<gene>
    <name evidence="1" type="ORF">L211DRAFT_842219</name>
</gene>
<dbReference type="AlphaFoldDB" id="A0A3N4LPM2"/>
<dbReference type="Proteomes" id="UP000267821">
    <property type="component" value="Unassembled WGS sequence"/>
</dbReference>
<evidence type="ECO:0000313" key="1">
    <source>
        <dbReference type="EMBL" id="RPB19925.1"/>
    </source>
</evidence>
<dbReference type="EMBL" id="ML121581">
    <property type="protein sequence ID" value="RPB19925.1"/>
    <property type="molecule type" value="Genomic_DNA"/>
</dbReference>
<evidence type="ECO:0000313" key="2">
    <source>
        <dbReference type="Proteomes" id="UP000267821"/>
    </source>
</evidence>
<name>A0A3N4LPM2_9PEZI</name>
<organism evidence="1 2">
    <name type="scientific">Terfezia boudieri ATCC MYA-4762</name>
    <dbReference type="NCBI Taxonomy" id="1051890"/>
    <lineage>
        <taxon>Eukaryota</taxon>
        <taxon>Fungi</taxon>
        <taxon>Dikarya</taxon>
        <taxon>Ascomycota</taxon>
        <taxon>Pezizomycotina</taxon>
        <taxon>Pezizomycetes</taxon>
        <taxon>Pezizales</taxon>
        <taxon>Pezizaceae</taxon>
        <taxon>Terfezia</taxon>
    </lineage>
</organism>
<keyword evidence="2" id="KW-1185">Reference proteome</keyword>
<accession>A0A3N4LPM2</accession>
<reference evidence="1 2" key="1">
    <citation type="journal article" date="2018" name="Nat. Ecol. Evol.">
        <title>Pezizomycetes genomes reveal the molecular basis of ectomycorrhizal truffle lifestyle.</title>
        <authorList>
            <person name="Murat C."/>
            <person name="Payen T."/>
            <person name="Noel B."/>
            <person name="Kuo A."/>
            <person name="Morin E."/>
            <person name="Chen J."/>
            <person name="Kohler A."/>
            <person name="Krizsan K."/>
            <person name="Balestrini R."/>
            <person name="Da Silva C."/>
            <person name="Montanini B."/>
            <person name="Hainaut M."/>
            <person name="Levati E."/>
            <person name="Barry K.W."/>
            <person name="Belfiori B."/>
            <person name="Cichocki N."/>
            <person name="Clum A."/>
            <person name="Dockter R.B."/>
            <person name="Fauchery L."/>
            <person name="Guy J."/>
            <person name="Iotti M."/>
            <person name="Le Tacon F."/>
            <person name="Lindquist E.A."/>
            <person name="Lipzen A."/>
            <person name="Malagnac F."/>
            <person name="Mello A."/>
            <person name="Molinier V."/>
            <person name="Miyauchi S."/>
            <person name="Poulain J."/>
            <person name="Riccioni C."/>
            <person name="Rubini A."/>
            <person name="Sitrit Y."/>
            <person name="Splivallo R."/>
            <person name="Traeger S."/>
            <person name="Wang M."/>
            <person name="Zifcakova L."/>
            <person name="Wipf D."/>
            <person name="Zambonelli A."/>
            <person name="Paolocci F."/>
            <person name="Nowrousian M."/>
            <person name="Ottonello S."/>
            <person name="Baldrian P."/>
            <person name="Spatafora J.W."/>
            <person name="Henrissat B."/>
            <person name="Nagy L.G."/>
            <person name="Aury J.M."/>
            <person name="Wincker P."/>
            <person name="Grigoriev I.V."/>
            <person name="Bonfante P."/>
            <person name="Martin F.M."/>
        </authorList>
    </citation>
    <scope>NUCLEOTIDE SEQUENCE [LARGE SCALE GENOMIC DNA]</scope>
    <source>
        <strain evidence="1 2">ATCC MYA-4762</strain>
    </source>
</reference>
<dbReference type="InParanoid" id="A0A3N4LPM2"/>
<proteinExistence type="predicted"/>
<protein>
    <submittedName>
        <fullName evidence="1">Uncharacterized protein</fullName>
    </submittedName>
</protein>